<dbReference type="PANTHER" id="PTHR21646">
    <property type="entry name" value="UBIQUITIN CARBOXYL-TERMINAL HYDROLASE"/>
    <property type="match status" value="1"/>
</dbReference>
<comment type="similarity">
    <text evidence="2">Belongs to the peptidase C19 family.</text>
</comment>
<evidence type="ECO:0000256" key="8">
    <source>
        <dbReference type="SAM" id="MobiDB-lite"/>
    </source>
</evidence>
<dbReference type="STRING" id="5288.A0A5C5G543"/>
<dbReference type="PROSITE" id="PS50235">
    <property type="entry name" value="USP_3"/>
    <property type="match status" value="1"/>
</dbReference>
<dbReference type="Gene3D" id="3.90.70.10">
    <property type="entry name" value="Cysteine proteinases"/>
    <property type="match status" value="1"/>
</dbReference>
<evidence type="ECO:0000256" key="7">
    <source>
        <dbReference type="ARBA" id="ARBA00022807"/>
    </source>
</evidence>
<dbReference type="InterPro" id="IPR038765">
    <property type="entry name" value="Papain-like_cys_pep_sf"/>
</dbReference>
<feature type="compositionally biased region" description="Pro residues" evidence="8">
    <location>
        <begin position="217"/>
        <end position="226"/>
    </location>
</feature>
<keyword evidence="11" id="KW-1185">Reference proteome</keyword>
<evidence type="ECO:0000256" key="6">
    <source>
        <dbReference type="ARBA" id="ARBA00022801"/>
    </source>
</evidence>
<keyword evidence="6" id="KW-0378">Hydrolase</keyword>
<comment type="catalytic activity">
    <reaction evidence="1">
        <text>Thiol-dependent hydrolysis of ester, thioester, amide, peptide and isopeptide bonds formed by the C-terminal Gly of ubiquitin (a 76-residue protein attached to proteins as an intracellular targeting signal).</text>
        <dbReference type="EC" id="3.4.19.12"/>
    </reaction>
</comment>
<feature type="compositionally biased region" description="Pro residues" evidence="8">
    <location>
        <begin position="23"/>
        <end position="38"/>
    </location>
</feature>
<dbReference type="GO" id="GO:0006508">
    <property type="term" value="P:proteolysis"/>
    <property type="evidence" value="ECO:0007669"/>
    <property type="project" value="UniProtKB-KW"/>
</dbReference>
<feature type="compositionally biased region" description="Low complexity" evidence="8">
    <location>
        <begin position="269"/>
        <end position="285"/>
    </location>
</feature>
<feature type="region of interest" description="Disordered" evidence="8">
    <location>
        <begin position="11"/>
        <end position="96"/>
    </location>
</feature>
<feature type="compositionally biased region" description="Basic and acidic residues" evidence="8">
    <location>
        <begin position="197"/>
        <end position="206"/>
    </location>
</feature>
<proteinExistence type="inferred from homology"/>
<dbReference type="OrthoDB" id="292964at2759"/>
<keyword evidence="7" id="KW-0788">Thiol protease</keyword>
<organism evidence="10 11">
    <name type="scientific">Rhodotorula diobovata</name>
    <dbReference type="NCBI Taxonomy" id="5288"/>
    <lineage>
        <taxon>Eukaryota</taxon>
        <taxon>Fungi</taxon>
        <taxon>Dikarya</taxon>
        <taxon>Basidiomycota</taxon>
        <taxon>Pucciniomycotina</taxon>
        <taxon>Microbotryomycetes</taxon>
        <taxon>Sporidiobolales</taxon>
        <taxon>Sporidiobolaceae</taxon>
        <taxon>Rhodotorula</taxon>
    </lineage>
</organism>
<feature type="region of interest" description="Disordered" evidence="8">
    <location>
        <begin position="130"/>
        <end position="338"/>
    </location>
</feature>
<dbReference type="EC" id="3.4.19.12" evidence="3"/>
<dbReference type="SUPFAM" id="SSF54001">
    <property type="entry name" value="Cysteine proteinases"/>
    <property type="match status" value="1"/>
</dbReference>
<feature type="compositionally biased region" description="Low complexity" evidence="8">
    <location>
        <begin position="381"/>
        <end position="392"/>
    </location>
</feature>
<dbReference type="GO" id="GO:0016579">
    <property type="term" value="P:protein deubiquitination"/>
    <property type="evidence" value="ECO:0007669"/>
    <property type="project" value="InterPro"/>
</dbReference>
<evidence type="ECO:0000256" key="1">
    <source>
        <dbReference type="ARBA" id="ARBA00000707"/>
    </source>
</evidence>
<evidence type="ECO:0000256" key="4">
    <source>
        <dbReference type="ARBA" id="ARBA00022670"/>
    </source>
</evidence>
<protein>
    <recommendedName>
        <fullName evidence="3">ubiquitinyl hydrolase 1</fullName>
        <ecNumber evidence="3">3.4.19.12</ecNumber>
    </recommendedName>
</protein>
<feature type="compositionally biased region" description="Acidic residues" evidence="8">
    <location>
        <begin position="45"/>
        <end position="54"/>
    </location>
</feature>
<dbReference type="GO" id="GO:0004843">
    <property type="term" value="F:cysteine-type deubiquitinase activity"/>
    <property type="evidence" value="ECO:0007669"/>
    <property type="project" value="UniProtKB-EC"/>
</dbReference>
<feature type="compositionally biased region" description="Low complexity" evidence="8">
    <location>
        <begin position="207"/>
        <end position="216"/>
    </location>
</feature>
<reference evidence="10 11" key="1">
    <citation type="submission" date="2019-03" db="EMBL/GenBank/DDBJ databases">
        <title>Rhodosporidium diobovatum UCD-FST 08-225 genome sequencing, assembly, and annotation.</title>
        <authorList>
            <person name="Fakankun I.U."/>
            <person name="Fristensky B."/>
            <person name="Levin D.B."/>
        </authorList>
    </citation>
    <scope>NUCLEOTIDE SEQUENCE [LARGE SCALE GENOMIC DNA]</scope>
    <source>
        <strain evidence="10 11">UCD-FST 08-225</strain>
    </source>
</reference>
<dbReference type="InterPro" id="IPR001394">
    <property type="entry name" value="Peptidase_C19_UCH"/>
</dbReference>
<evidence type="ECO:0000256" key="3">
    <source>
        <dbReference type="ARBA" id="ARBA00012759"/>
    </source>
</evidence>
<dbReference type="Pfam" id="PF00443">
    <property type="entry name" value="UCH"/>
    <property type="match status" value="1"/>
</dbReference>
<evidence type="ECO:0000256" key="5">
    <source>
        <dbReference type="ARBA" id="ARBA00022786"/>
    </source>
</evidence>
<dbReference type="InterPro" id="IPR018200">
    <property type="entry name" value="USP_CS"/>
</dbReference>
<dbReference type="CDD" id="cd02674">
    <property type="entry name" value="Peptidase_C19R"/>
    <property type="match status" value="1"/>
</dbReference>
<evidence type="ECO:0000313" key="11">
    <source>
        <dbReference type="Proteomes" id="UP000311382"/>
    </source>
</evidence>
<feature type="compositionally biased region" description="Low complexity" evidence="8">
    <location>
        <begin position="309"/>
        <end position="338"/>
    </location>
</feature>
<feature type="region of interest" description="Disordered" evidence="8">
    <location>
        <begin position="366"/>
        <end position="396"/>
    </location>
</feature>
<feature type="compositionally biased region" description="Basic and acidic residues" evidence="8">
    <location>
        <begin position="130"/>
        <end position="154"/>
    </location>
</feature>
<evidence type="ECO:0000259" key="9">
    <source>
        <dbReference type="PROSITE" id="PS50235"/>
    </source>
</evidence>
<dbReference type="InterPro" id="IPR050185">
    <property type="entry name" value="Ub_carboxyl-term_hydrolase"/>
</dbReference>
<accession>A0A5C5G543</accession>
<keyword evidence="5" id="KW-0833">Ubl conjugation pathway</keyword>
<comment type="caution">
    <text evidence="10">The sequence shown here is derived from an EMBL/GenBank/DDBJ whole genome shotgun (WGS) entry which is preliminary data.</text>
</comment>
<dbReference type="Proteomes" id="UP000311382">
    <property type="component" value="Unassembled WGS sequence"/>
</dbReference>
<feature type="domain" description="USP" evidence="9">
    <location>
        <begin position="403"/>
        <end position="771"/>
    </location>
</feature>
<gene>
    <name evidence="10" type="ORF">DMC30DRAFT_22095</name>
</gene>
<dbReference type="AlphaFoldDB" id="A0A5C5G543"/>
<dbReference type="EMBL" id="SOZI01000011">
    <property type="protein sequence ID" value="TNY23464.1"/>
    <property type="molecule type" value="Genomic_DNA"/>
</dbReference>
<sequence>MFWRSIPRAVDVLARPADEQPALAPPSRPPRPAAPHPSAPTADSDSTDDEDGGDLDGRNPQAHRQPSRPPSRTGGFRGAVQAVIADERRRAPESMGDVVLAAMEHERMEHKAGKGRLADLLKKRKSVVDLFRKGSGRDHEGDVSSREGGRDRNGHRAAPSDDSSDDDRVEPAPFSGPATVAPSPPRASASSTASFVPRDRRERRADLGAPAYALAPLDPPPAPSRPTPYRSATSGNAARQDWSPPPPPRASIRRSLLAVDQERAASDIAPASARTRPRPSSYSRPADVDPYQAILSRSVYRGRDEALSSDDASSCSSDLSPSSRSTRSLSDAGSSDLAAEPPEAVFALPRASPHSASAYGVFTGADPTSSYRRSSPPPSSSRPALQSALSSRHASTRLSPPYTGLVNLGNTCYLACVLQALVATDSLGDFFANDNYLDEINVTSRLGLGGALAKAFARLVRIMRSGEYRSASPAQLRATLGRLSDRFLEPTQQDAHEVLLALLDGLHEDLNLVVDPPVLQPNSPEREAELERLPEVVAADQEWEKYRSRNDSIIIDFFQGHMRNRMECMHCQQTSTTFSPLQTLSLSIPTPRTPQVAVPLSQCIEKFLAEEILHGENAWHCPSCQTLRSTSKRFSVARLPQVLIIHLKRFDPLAHKLTTRVSLPLGPVPLGHLLPPLALDSPYALNAPHERETTYELYAACCHLGEDGSGHYTTLLREPPRPSAQPDDAAASPSFVLLDDETVDPLSSSTAQAAALRDAETTAYLLFFRLRRSRGMA</sequence>
<name>A0A5C5G543_9BASI</name>
<dbReference type="InterPro" id="IPR028889">
    <property type="entry name" value="USP"/>
</dbReference>
<evidence type="ECO:0000313" key="10">
    <source>
        <dbReference type="EMBL" id="TNY23464.1"/>
    </source>
</evidence>
<dbReference type="PANTHER" id="PTHR21646:SF95">
    <property type="entry name" value="UBIQUITIN CARBOXYL-TERMINAL HYDROLASE 4-RELATED"/>
    <property type="match status" value="1"/>
</dbReference>
<keyword evidence="4" id="KW-0645">Protease</keyword>
<feature type="compositionally biased region" description="Low complexity" evidence="8">
    <location>
        <begin position="177"/>
        <end position="194"/>
    </location>
</feature>
<dbReference type="PROSITE" id="PS00972">
    <property type="entry name" value="USP_1"/>
    <property type="match status" value="1"/>
</dbReference>
<evidence type="ECO:0000256" key="2">
    <source>
        <dbReference type="ARBA" id="ARBA00009085"/>
    </source>
</evidence>